<dbReference type="Proteomes" id="UP000614350">
    <property type="component" value="Unassembled WGS sequence"/>
</dbReference>
<protein>
    <submittedName>
        <fullName evidence="2">Uncharacterized protein</fullName>
    </submittedName>
</protein>
<keyword evidence="1" id="KW-0472">Membrane</keyword>
<organism evidence="2 3">
    <name type="scientific">Vespula vulgaris</name>
    <name type="common">Yellow jacket</name>
    <name type="synonym">Wasp</name>
    <dbReference type="NCBI Taxonomy" id="7454"/>
    <lineage>
        <taxon>Eukaryota</taxon>
        <taxon>Metazoa</taxon>
        <taxon>Ecdysozoa</taxon>
        <taxon>Arthropoda</taxon>
        <taxon>Hexapoda</taxon>
        <taxon>Insecta</taxon>
        <taxon>Pterygota</taxon>
        <taxon>Neoptera</taxon>
        <taxon>Endopterygota</taxon>
        <taxon>Hymenoptera</taxon>
        <taxon>Apocrita</taxon>
        <taxon>Aculeata</taxon>
        <taxon>Vespoidea</taxon>
        <taxon>Vespidae</taxon>
        <taxon>Vespinae</taxon>
        <taxon>Vespula</taxon>
    </lineage>
</organism>
<keyword evidence="3" id="KW-1185">Reference proteome</keyword>
<dbReference type="AlphaFoldDB" id="A0A834NB75"/>
<keyword evidence="1" id="KW-1133">Transmembrane helix</keyword>
<proteinExistence type="predicted"/>
<feature type="transmembrane region" description="Helical" evidence="1">
    <location>
        <begin position="66"/>
        <end position="84"/>
    </location>
</feature>
<evidence type="ECO:0000313" key="2">
    <source>
        <dbReference type="EMBL" id="KAF7401043.1"/>
    </source>
</evidence>
<sequence>MSEFLIIGLTCPSKFEKNLYKLMNNTVFSKMMENIYNHILGITITKWKRQYSAILLHAKPNFQRRIVYDVFYSLYATIVCFFFLQTLNERPLTFTHRNAKEN</sequence>
<gene>
    <name evidence="2" type="ORF">HZH66_006227</name>
</gene>
<comment type="caution">
    <text evidence="2">The sequence shown here is derived from an EMBL/GenBank/DDBJ whole genome shotgun (WGS) entry which is preliminary data.</text>
</comment>
<accession>A0A834NB75</accession>
<name>A0A834NB75_VESVU</name>
<reference evidence="2" key="1">
    <citation type="journal article" date="2020" name="G3 (Bethesda)">
        <title>High-Quality Assemblies for Three Invasive Social Wasps from the &lt;i&gt;Vespula&lt;/i&gt; Genus.</title>
        <authorList>
            <person name="Harrop T.W.R."/>
            <person name="Guhlin J."/>
            <person name="McLaughlin G.M."/>
            <person name="Permina E."/>
            <person name="Stockwell P."/>
            <person name="Gilligan J."/>
            <person name="Le Lec M.F."/>
            <person name="Gruber M.A.M."/>
            <person name="Quinn O."/>
            <person name="Lovegrove M."/>
            <person name="Duncan E.J."/>
            <person name="Remnant E.J."/>
            <person name="Van Eeckhoven J."/>
            <person name="Graham B."/>
            <person name="Knapp R.A."/>
            <person name="Langford K.W."/>
            <person name="Kronenberg Z."/>
            <person name="Press M.O."/>
            <person name="Eacker S.M."/>
            <person name="Wilson-Rankin E.E."/>
            <person name="Purcell J."/>
            <person name="Lester P.J."/>
            <person name="Dearden P.K."/>
        </authorList>
    </citation>
    <scope>NUCLEOTIDE SEQUENCE</scope>
    <source>
        <strain evidence="2">Marl-1</strain>
    </source>
</reference>
<dbReference type="EMBL" id="JACSEA010000005">
    <property type="protein sequence ID" value="KAF7401043.1"/>
    <property type="molecule type" value="Genomic_DNA"/>
</dbReference>
<evidence type="ECO:0000256" key="1">
    <source>
        <dbReference type="SAM" id="Phobius"/>
    </source>
</evidence>
<evidence type="ECO:0000313" key="3">
    <source>
        <dbReference type="Proteomes" id="UP000614350"/>
    </source>
</evidence>
<keyword evidence="1" id="KW-0812">Transmembrane</keyword>